<evidence type="ECO:0000313" key="1">
    <source>
        <dbReference type="EMBL" id="SFU95018.1"/>
    </source>
</evidence>
<sequence>MILEVRLFLEAPVFLPRRGVLMGDALLFAARARELYPDAANRRDPDQWEPISLPVRRFESQDGQFWAVSALFAPTMETGEEAVFKGTPWFFKPIETSSGILRGAMVRYTYLSVPLLYFFVDVDAEQVDEFARLAQRLPGMYVGQKGQRGMGRIARAILRRRPDLNSAIAGVDSLVLRPVPESYARENGFRGILDAHAIEPPYFHHEPVLCRVRSYDAVWRESE</sequence>
<dbReference type="Proteomes" id="UP000183508">
    <property type="component" value="Unassembled WGS sequence"/>
</dbReference>
<reference evidence="2" key="1">
    <citation type="submission" date="2016-10" db="EMBL/GenBank/DDBJ databases">
        <authorList>
            <person name="Varghese N."/>
        </authorList>
    </citation>
    <scope>NUCLEOTIDE SEQUENCE [LARGE SCALE GENOMIC DNA]</scope>
    <source>
        <strain evidence="2">DSM 17980</strain>
    </source>
</reference>
<evidence type="ECO:0000313" key="2">
    <source>
        <dbReference type="Proteomes" id="UP000183508"/>
    </source>
</evidence>
<organism evidence="1 2">
    <name type="scientific">Alicyclobacillus macrosporangiidus</name>
    <dbReference type="NCBI Taxonomy" id="392015"/>
    <lineage>
        <taxon>Bacteria</taxon>
        <taxon>Bacillati</taxon>
        <taxon>Bacillota</taxon>
        <taxon>Bacilli</taxon>
        <taxon>Bacillales</taxon>
        <taxon>Alicyclobacillaceae</taxon>
        <taxon>Alicyclobacillus</taxon>
    </lineage>
</organism>
<proteinExistence type="predicted"/>
<protein>
    <submittedName>
        <fullName evidence="1">Uncharacterized protein</fullName>
    </submittedName>
</protein>
<keyword evidence="2" id="KW-1185">Reference proteome</keyword>
<dbReference type="STRING" id="392015.SAMN05421543_11520"/>
<dbReference type="AlphaFoldDB" id="A0A1I7KC40"/>
<name>A0A1I7KC40_9BACL</name>
<accession>A0A1I7KC40</accession>
<gene>
    <name evidence="1" type="ORF">SAMN05421543_11520</name>
</gene>
<dbReference type="EMBL" id="FPBV01000015">
    <property type="protein sequence ID" value="SFU95018.1"/>
    <property type="molecule type" value="Genomic_DNA"/>
</dbReference>